<evidence type="ECO:0000259" key="1">
    <source>
        <dbReference type="Pfam" id="PF10543"/>
    </source>
</evidence>
<dbReference type="InterPro" id="IPR018873">
    <property type="entry name" value="KilA-N_DNA-bd_domain"/>
</dbReference>
<protein>
    <submittedName>
        <fullName evidence="2">DNA-binding protein</fullName>
    </submittedName>
</protein>
<keyword evidence="2" id="KW-0238">DNA-binding</keyword>
<comment type="caution">
    <text evidence="2">The sequence shown here is derived from an EMBL/GenBank/DDBJ whole genome shotgun (WGS) entry which is preliminary data.</text>
</comment>
<gene>
    <name evidence="2" type="ORF">JCM18694_35230</name>
</gene>
<reference evidence="2 3" key="1">
    <citation type="submission" date="2019-10" db="EMBL/GenBank/DDBJ databases">
        <title>Prolixibacter strains distinguished by the presence of nitrate reductase genes were adept at nitrate-dependent anaerobic corrosion of metallic iron and carbon steel.</title>
        <authorList>
            <person name="Iino T."/>
            <person name="Shono N."/>
            <person name="Ito K."/>
            <person name="Nakamura R."/>
            <person name="Sueoka K."/>
            <person name="Harayama S."/>
            <person name="Ohkuma M."/>
        </authorList>
    </citation>
    <scope>NUCLEOTIDE SEQUENCE [LARGE SCALE GENOMIC DNA]</scope>
    <source>
        <strain evidence="2 3">MIC1-1</strain>
    </source>
</reference>
<dbReference type="GO" id="GO:0003677">
    <property type="term" value="F:DNA binding"/>
    <property type="evidence" value="ECO:0007669"/>
    <property type="project" value="UniProtKB-KW"/>
</dbReference>
<dbReference type="EMBL" id="BLAU01000001">
    <property type="protein sequence ID" value="GET23277.1"/>
    <property type="molecule type" value="Genomic_DNA"/>
</dbReference>
<sequence length="181" mass="21427">MRSPYMMKNKSIIPVEKIDRAILVIRGQKVMLDSDLAEIYGVRTSRLNEQVKRNRERFPEDFMFQLTNEEKQEVIANCDHLEKLKFSSTNPYAFTEHGTIMLANVLNTPTAIETSVLIVRAFVKLREFLSNHKEIERKIFELESKYDSQFKLVFEAIRELMKRELLDKNRPRIGFKINKEK</sequence>
<keyword evidence="3" id="KW-1185">Reference proteome</keyword>
<organism evidence="2 3">
    <name type="scientific">Prolixibacter denitrificans</name>
    <dbReference type="NCBI Taxonomy" id="1541063"/>
    <lineage>
        <taxon>Bacteria</taxon>
        <taxon>Pseudomonadati</taxon>
        <taxon>Bacteroidota</taxon>
        <taxon>Bacteroidia</taxon>
        <taxon>Marinilabiliales</taxon>
        <taxon>Prolixibacteraceae</taxon>
        <taxon>Prolixibacter</taxon>
    </lineage>
</organism>
<evidence type="ECO:0000313" key="3">
    <source>
        <dbReference type="Proteomes" id="UP000396862"/>
    </source>
</evidence>
<proteinExistence type="predicted"/>
<name>A0ABQ0ZP80_9BACT</name>
<evidence type="ECO:0000313" key="2">
    <source>
        <dbReference type="EMBL" id="GET23277.1"/>
    </source>
</evidence>
<dbReference type="Proteomes" id="UP000396862">
    <property type="component" value="Unassembled WGS sequence"/>
</dbReference>
<accession>A0ABQ0ZP80</accession>
<dbReference type="Pfam" id="PF10543">
    <property type="entry name" value="ORF6N"/>
    <property type="match status" value="1"/>
</dbReference>
<feature type="domain" description="KilA-N DNA-binding" evidence="1">
    <location>
        <begin position="21"/>
        <end position="105"/>
    </location>
</feature>